<dbReference type="RefSeq" id="WP_145235825.1">
    <property type="nucleotide sequence ID" value="NZ_CP036273.1"/>
</dbReference>
<dbReference type="SUPFAM" id="SSF50800">
    <property type="entry name" value="PK beta-barrel domain-like"/>
    <property type="match status" value="1"/>
</dbReference>
<dbReference type="InterPro" id="IPR005163">
    <property type="entry name" value="Tri_helical_YiiM-like"/>
</dbReference>
<sequence length="219" mass="24129">MPAARVESVQVGRPRWHGTPGSTDPFDRPFATGFWKEPVTGPVAVRVTNLDGDGQADLVNHGGADKAVLAYAAAHYPDWRAELGIADLPHGAFGENLTVAGWVETDVCVGDVWRAGSAVFAVSQPRQPCWKLARRWRLKDLPARVVESGRCGWYLRVLTEGSIAAGDAVELAERPQPEWTVRRAHRVMYSGRKNRDETAALAAVPELSLSWREELLQRL</sequence>
<evidence type="ECO:0000313" key="4">
    <source>
        <dbReference type="Proteomes" id="UP000319576"/>
    </source>
</evidence>
<feature type="region of interest" description="Disordered" evidence="1">
    <location>
        <begin position="1"/>
        <end position="24"/>
    </location>
</feature>
<reference evidence="3 4" key="1">
    <citation type="submission" date="2019-02" db="EMBL/GenBank/DDBJ databases">
        <title>Deep-cultivation of Planctomycetes and their phenomic and genomic characterization uncovers novel biology.</title>
        <authorList>
            <person name="Wiegand S."/>
            <person name="Jogler M."/>
            <person name="Boedeker C."/>
            <person name="Pinto D."/>
            <person name="Vollmers J."/>
            <person name="Rivas-Marin E."/>
            <person name="Kohn T."/>
            <person name="Peeters S.H."/>
            <person name="Heuer A."/>
            <person name="Rast P."/>
            <person name="Oberbeckmann S."/>
            <person name="Bunk B."/>
            <person name="Jeske O."/>
            <person name="Meyerdierks A."/>
            <person name="Storesund J.E."/>
            <person name="Kallscheuer N."/>
            <person name="Luecker S."/>
            <person name="Lage O.M."/>
            <person name="Pohl T."/>
            <person name="Merkel B.J."/>
            <person name="Hornburger P."/>
            <person name="Mueller R.-W."/>
            <person name="Bruemmer F."/>
            <person name="Labrenz M."/>
            <person name="Spormann A.M."/>
            <person name="Op den Camp H."/>
            <person name="Overmann J."/>
            <person name="Amann R."/>
            <person name="Jetten M.S.M."/>
            <person name="Mascher T."/>
            <person name="Medema M.H."/>
            <person name="Devos D.P."/>
            <person name="Kaster A.-K."/>
            <person name="Ovreas L."/>
            <person name="Rohde M."/>
            <person name="Galperin M.Y."/>
            <person name="Jogler C."/>
        </authorList>
    </citation>
    <scope>NUCLEOTIDE SEQUENCE [LARGE SCALE GENOMIC DNA]</scope>
    <source>
        <strain evidence="3 4">ETA_A1</strain>
    </source>
</reference>
<dbReference type="Pfam" id="PF03473">
    <property type="entry name" value="MOSC"/>
    <property type="match status" value="1"/>
</dbReference>
<organism evidence="3 4">
    <name type="scientific">Urbifossiella limnaea</name>
    <dbReference type="NCBI Taxonomy" id="2528023"/>
    <lineage>
        <taxon>Bacteria</taxon>
        <taxon>Pseudomonadati</taxon>
        <taxon>Planctomycetota</taxon>
        <taxon>Planctomycetia</taxon>
        <taxon>Gemmatales</taxon>
        <taxon>Gemmataceae</taxon>
        <taxon>Urbifossiella</taxon>
    </lineage>
</organism>
<dbReference type="PROSITE" id="PS51340">
    <property type="entry name" value="MOSC"/>
    <property type="match status" value="1"/>
</dbReference>
<protein>
    <submittedName>
        <fullName evidence="3">6-N-hydroxylaminopurine resistance protein</fullName>
    </submittedName>
</protein>
<proteinExistence type="predicted"/>
<dbReference type="InterPro" id="IPR052353">
    <property type="entry name" value="Benzoxazolinone_Detox_Enz"/>
</dbReference>
<evidence type="ECO:0000256" key="1">
    <source>
        <dbReference type="SAM" id="MobiDB-lite"/>
    </source>
</evidence>
<accession>A0A517XQ17</accession>
<dbReference type="Gene3D" id="2.40.33.20">
    <property type="entry name" value="PK beta-barrel domain-like"/>
    <property type="match status" value="1"/>
</dbReference>
<keyword evidence="4" id="KW-1185">Reference proteome</keyword>
<dbReference type="GO" id="GO:0030151">
    <property type="term" value="F:molybdenum ion binding"/>
    <property type="evidence" value="ECO:0007669"/>
    <property type="project" value="InterPro"/>
</dbReference>
<dbReference type="PANTHER" id="PTHR30212:SF2">
    <property type="entry name" value="PROTEIN YIIM"/>
    <property type="match status" value="1"/>
</dbReference>
<evidence type="ECO:0000313" key="3">
    <source>
        <dbReference type="EMBL" id="QDU19605.1"/>
    </source>
</evidence>
<dbReference type="GO" id="GO:0030170">
    <property type="term" value="F:pyridoxal phosphate binding"/>
    <property type="evidence" value="ECO:0007669"/>
    <property type="project" value="InterPro"/>
</dbReference>
<dbReference type="OrthoDB" id="9786134at2"/>
<dbReference type="AlphaFoldDB" id="A0A517XQ17"/>
<feature type="domain" description="MOSC" evidence="2">
    <location>
        <begin position="37"/>
        <end position="172"/>
    </location>
</feature>
<dbReference type="GO" id="GO:0003824">
    <property type="term" value="F:catalytic activity"/>
    <property type="evidence" value="ECO:0007669"/>
    <property type="project" value="InterPro"/>
</dbReference>
<name>A0A517XQ17_9BACT</name>
<dbReference type="InterPro" id="IPR011037">
    <property type="entry name" value="Pyrv_Knase-like_insert_dom_sf"/>
</dbReference>
<dbReference type="Pfam" id="PF03475">
    <property type="entry name" value="YiiM_3-alpha"/>
    <property type="match status" value="1"/>
</dbReference>
<dbReference type="InterPro" id="IPR005302">
    <property type="entry name" value="MoCF_Sase_C"/>
</dbReference>
<gene>
    <name evidence="3" type="ORF">ETAA1_15350</name>
</gene>
<evidence type="ECO:0000259" key="2">
    <source>
        <dbReference type="PROSITE" id="PS51340"/>
    </source>
</evidence>
<dbReference type="KEGG" id="uli:ETAA1_15350"/>
<dbReference type="PANTHER" id="PTHR30212">
    <property type="entry name" value="PROTEIN YIIM"/>
    <property type="match status" value="1"/>
</dbReference>
<dbReference type="Proteomes" id="UP000319576">
    <property type="component" value="Chromosome"/>
</dbReference>
<dbReference type="EMBL" id="CP036273">
    <property type="protein sequence ID" value="QDU19605.1"/>
    <property type="molecule type" value="Genomic_DNA"/>
</dbReference>